<sequence>MSLRNEGVNDAARFRNLLPRLKSHLARADQPSEFCGTGVRHSVFGDLHVTEDASIAAPLKTYDSWLNYESPAHCRSDSIFYSFYQATDDRLNNVTSVLCGLLLMILNQESSFLQLLRNSHEYSGAGKTFFQHVSSCDALGRMIVYAVNHECPYSTMLLIEATGQFRRRRQRGYKCLVSELPNQEVDSAAANVYINHEEDKLRVLRGYSLELSVTVISPLTQKTHSSRLLQFVISRLAFTEDTRRKALHNHNSLWAHYEGILTNIRECLDADYGSSDPQSLAPESPNPNENPVQDEILAQTLIRSIEEQVAVVTRVTNISGGASDFIHQSVKEFLFGRPDKSMPSGIEHYKNLVLLKLELTISRTLRPEYRLDGPGVRQTYPRFAS</sequence>
<dbReference type="Proteomes" id="UP001056436">
    <property type="component" value="Unassembled WGS sequence"/>
</dbReference>
<dbReference type="EMBL" id="SDAQ01000048">
    <property type="protein sequence ID" value="KAI3548654.1"/>
    <property type="molecule type" value="Genomic_DNA"/>
</dbReference>
<gene>
    <name evidence="1" type="ORF">CABS02_08184</name>
</gene>
<organism evidence="1 2">
    <name type="scientific">Colletotrichum abscissum</name>
    <dbReference type="NCBI Taxonomy" id="1671311"/>
    <lineage>
        <taxon>Eukaryota</taxon>
        <taxon>Fungi</taxon>
        <taxon>Dikarya</taxon>
        <taxon>Ascomycota</taxon>
        <taxon>Pezizomycotina</taxon>
        <taxon>Sordariomycetes</taxon>
        <taxon>Hypocreomycetidae</taxon>
        <taxon>Glomerellales</taxon>
        <taxon>Glomerellaceae</taxon>
        <taxon>Colletotrichum</taxon>
        <taxon>Colletotrichum acutatum species complex</taxon>
    </lineage>
</organism>
<reference evidence="1" key="1">
    <citation type="submission" date="2019-01" db="EMBL/GenBank/DDBJ databases">
        <title>Colletotrichum abscissum LGMF1257.</title>
        <authorList>
            <person name="Baroncelli R."/>
        </authorList>
    </citation>
    <scope>NUCLEOTIDE SEQUENCE</scope>
    <source>
        <strain evidence="1">Ca142</strain>
    </source>
</reference>
<proteinExistence type="predicted"/>
<accession>A0A9P9XCL2</accession>
<protein>
    <submittedName>
        <fullName evidence="1">Uncharacterized protein</fullName>
    </submittedName>
</protein>
<keyword evidence="2" id="KW-1185">Reference proteome</keyword>
<name>A0A9P9XCL2_9PEZI</name>
<comment type="caution">
    <text evidence="1">The sequence shown here is derived from an EMBL/GenBank/DDBJ whole genome shotgun (WGS) entry which is preliminary data.</text>
</comment>
<dbReference type="AlphaFoldDB" id="A0A9P9XCL2"/>
<evidence type="ECO:0000313" key="2">
    <source>
        <dbReference type="Proteomes" id="UP001056436"/>
    </source>
</evidence>
<evidence type="ECO:0000313" key="1">
    <source>
        <dbReference type="EMBL" id="KAI3548654.1"/>
    </source>
</evidence>